<dbReference type="EMBL" id="JU972962">
    <property type="protein sequence ID" value="AFJ69064.1"/>
    <property type="molecule type" value="mRNA"/>
</dbReference>
<proteinExistence type="evidence at transcript level"/>
<organism evidence="1">
    <name type="scientific">Nannochloropsis gaditana (strain CCMP526)</name>
    <name type="common">Green microalga</name>
    <name type="synonym">Microchloropsis gaditana</name>
    <dbReference type="NCBI Taxonomy" id="1093141"/>
    <lineage>
        <taxon>Eukaryota</taxon>
        <taxon>Sar</taxon>
        <taxon>Stramenopiles</taxon>
        <taxon>Ochrophyta</taxon>
        <taxon>Eustigmatophyceae</taxon>
        <taxon>Eustigmatales</taxon>
        <taxon>Monodopsidaceae</taxon>
        <taxon>Nannochloropsis</taxon>
    </lineage>
</organism>
<reference evidence="1" key="2">
    <citation type="journal article" date="2012" name="Nat. Commun.">
        <title>Draft genome sequence and genetic transformation of the oleaginous alga Nannochloropis gaditana.</title>
        <authorList>
            <person name="Radakovits R."/>
            <person name="Jinkerson R.E."/>
            <person name="Fuerstenberg S.I."/>
            <person name="Tae H."/>
            <person name="Settlage R.E."/>
            <person name="Boore J.L."/>
            <person name="Posewitz M.C."/>
        </authorList>
    </citation>
    <scope>NUCLEOTIDE SEQUENCE</scope>
    <source>
        <strain evidence="1">CCMP526</strain>
    </source>
</reference>
<accession>I2CQ81</accession>
<protein>
    <submittedName>
        <fullName evidence="1">Uncharacterized protein</fullName>
    </submittedName>
</protein>
<reference evidence="1" key="1">
    <citation type="journal article" date="2012" name="Bioengineered">
        <title>Additional insights into the genome of the oleaginous model alga Nannochloropsis gaditana.</title>
        <authorList>
            <person name="Jinkerson R.E."/>
            <person name="Radakovits R."/>
            <person name="Posewitz M.C."/>
        </authorList>
    </citation>
    <scope>NUCLEOTIDE SEQUENCE</scope>
    <source>
        <strain evidence="1">CCMP526</strain>
    </source>
</reference>
<gene>
    <name evidence="1" type="ORF">NGATSA_3035200</name>
</gene>
<sequence length="11" mass="1259">MVMHKEGELGE</sequence>
<evidence type="ECO:0000313" key="1">
    <source>
        <dbReference type="EMBL" id="AFJ69064.1"/>
    </source>
</evidence>
<name>I2CQ81_NANGC</name>